<gene>
    <name evidence="1" type="ORF">Tci_611231</name>
</gene>
<dbReference type="EMBL" id="BKCJ010416147">
    <property type="protein sequence ID" value="GFA39259.1"/>
    <property type="molecule type" value="Genomic_DNA"/>
</dbReference>
<organism evidence="1">
    <name type="scientific">Tanacetum cinerariifolium</name>
    <name type="common">Dalmatian daisy</name>
    <name type="synonym">Chrysanthemum cinerariifolium</name>
    <dbReference type="NCBI Taxonomy" id="118510"/>
    <lineage>
        <taxon>Eukaryota</taxon>
        <taxon>Viridiplantae</taxon>
        <taxon>Streptophyta</taxon>
        <taxon>Embryophyta</taxon>
        <taxon>Tracheophyta</taxon>
        <taxon>Spermatophyta</taxon>
        <taxon>Magnoliopsida</taxon>
        <taxon>eudicotyledons</taxon>
        <taxon>Gunneridae</taxon>
        <taxon>Pentapetalae</taxon>
        <taxon>asterids</taxon>
        <taxon>campanulids</taxon>
        <taxon>Asterales</taxon>
        <taxon>Asteraceae</taxon>
        <taxon>Asteroideae</taxon>
        <taxon>Anthemideae</taxon>
        <taxon>Anthemidinae</taxon>
        <taxon>Tanacetum</taxon>
    </lineage>
</organism>
<evidence type="ECO:0000313" key="1">
    <source>
        <dbReference type="EMBL" id="GFA39259.1"/>
    </source>
</evidence>
<dbReference type="AlphaFoldDB" id="A0A699JJW1"/>
<name>A0A699JJW1_TANCI</name>
<comment type="caution">
    <text evidence="1">The sequence shown here is derived from an EMBL/GenBank/DDBJ whole genome shotgun (WGS) entry which is preliminary data.</text>
</comment>
<sequence length="248" mass="26913">MLQTHRVDQGEDLLVGDTVKDSDKIAEKGSDSTDEMANVLGTLGAENILASGGLRSVFTIASIGVSPVVAAASGSFPTAAIFTTASVATPTTRVTRSIRGVVIGSSSLISFNIPSTCKKGKGKGKMTEPKQPIKEKVHVERELNMMIAKLDRSNEMVAKYLSEYEQAEAGLSHDEKVELIFFRTASTEPTQEQQFEEPKELSEEELNKMIELVPVEELYIEALQGTSDLYASGETLSIDKKTYNFDAV</sequence>
<accession>A0A699JJW1</accession>
<reference evidence="1" key="1">
    <citation type="journal article" date="2019" name="Sci. Rep.">
        <title>Draft genome of Tanacetum cinerariifolium, the natural source of mosquito coil.</title>
        <authorList>
            <person name="Yamashiro T."/>
            <person name="Shiraishi A."/>
            <person name="Satake H."/>
            <person name="Nakayama K."/>
        </authorList>
    </citation>
    <scope>NUCLEOTIDE SEQUENCE</scope>
</reference>
<protein>
    <submittedName>
        <fullName evidence="1">Uncharacterized protein</fullName>
    </submittedName>
</protein>
<proteinExistence type="predicted"/>